<evidence type="ECO:0000256" key="2">
    <source>
        <dbReference type="ARBA" id="ARBA00022448"/>
    </source>
</evidence>
<dbReference type="SUPFAM" id="SSF161098">
    <property type="entry name" value="MetI-like"/>
    <property type="match status" value="1"/>
</dbReference>
<feature type="transmembrane region" description="Helical" evidence="7">
    <location>
        <begin position="130"/>
        <end position="149"/>
    </location>
</feature>
<dbReference type="PROSITE" id="PS50928">
    <property type="entry name" value="ABC_TM1"/>
    <property type="match status" value="1"/>
</dbReference>
<feature type="transmembrane region" description="Helical" evidence="7">
    <location>
        <begin position="12"/>
        <end position="30"/>
    </location>
</feature>
<reference evidence="9 10" key="1">
    <citation type="submission" date="2018-07" db="EMBL/GenBank/DDBJ databases">
        <authorList>
            <person name="Quirk P.G."/>
            <person name="Krulwich T.A."/>
        </authorList>
    </citation>
    <scope>NUCLEOTIDE SEQUENCE [LARGE SCALE GENOMIC DNA]</scope>
    <source>
        <strain evidence="9 10">CC-BB4</strain>
    </source>
</reference>
<evidence type="ECO:0000256" key="1">
    <source>
        <dbReference type="ARBA" id="ARBA00004651"/>
    </source>
</evidence>
<dbReference type="PANTHER" id="PTHR30151">
    <property type="entry name" value="ALKANE SULFONATE ABC TRANSPORTER-RELATED, MEMBRANE SUBUNIT"/>
    <property type="match status" value="1"/>
</dbReference>
<dbReference type="InterPro" id="IPR002229">
    <property type="entry name" value="RhesusRHD"/>
</dbReference>
<dbReference type="CDD" id="cd06261">
    <property type="entry name" value="TM_PBP2"/>
    <property type="match status" value="1"/>
</dbReference>
<dbReference type="OrthoDB" id="9815258at2"/>
<keyword evidence="4 7" id="KW-0812">Transmembrane</keyword>
<comment type="similarity">
    <text evidence="7">Belongs to the binding-protein-dependent transport system permease family.</text>
</comment>
<feature type="transmembrane region" description="Helical" evidence="7">
    <location>
        <begin position="181"/>
        <end position="208"/>
    </location>
</feature>
<evidence type="ECO:0000256" key="5">
    <source>
        <dbReference type="ARBA" id="ARBA00022989"/>
    </source>
</evidence>
<dbReference type="InterPro" id="IPR000515">
    <property type="entry name" value="MetI-like"/>
</dbReference>
<keyword evidence="5 7" id="KW-1133">Transmembrane helix</keyword>
<accession>A0A345ZTT1</accession>
<keyword evidence="2 7" id="KW-0813">Transport</keyword>
<evidence type="ECO:0000256" key="6">
    <source>
        <dbReference type="ARBA" id="ARBA00023136"/>
    </source>
</evidence>
<dbReference type="AlphaFoldDB" id="A0A345ZTT1"/>
<dbReference type="Gene3D" id="1.10.3720.10">
    <property type="entry name" value="MetI-like"/>
    <property type="match status" value="1"/>
</dbReference>
<dbReference type="Pfam" id="PF00528">
    <property type="entry name" value="BPD_transp_1"/>
    <property type="match status" value="1"/>
</dbReference>
<evidence type="ECO:0000313" key="10">
    <source>
        <dbReference type="Proteomes" id="UP000254889"/>
    </source>
</evidence>
<evidence type="ECO:0000256" key="3">
    <source>
        <dbReference type="ARBA" id="ARBA00022475"/>
    </source>
</evidence>
<proteinExistence type="inferred from homology"/>
<evidence type="ECO:0000259" key="8">
    <source>
        <dbReference type="PROSITE" id="PS50928"/>
    </source>
</evidence>
<keyword evidence="10" id="KW-1185">Reference proteome</keyword>
<dbReference type="KEGG" id="ptaw:DW352_07240"/>
<dbReference type="Proteomes" id="UP000254889">
    <property type="component" value="Chromosome"/>
</dbReference>
<dbReference type="GO" id="GO:0005886">
    <property type="term" value="C:plasma membrane"/>
    <property type="evidence" value="ECO:0007669"/>
    <property type="project" value="UniProtKB-SubCell"/>
</dbReference>
<name>A0A345ZTT1_9HYPH</name>
<gene>
    <name evidence="9" type="ORF">DW352_07240</name>
</gene>
<dbReference type="InterPro" id="IPR035906">
    <property type="entry name" value="MetI-like_sf"/>
</dbReference>
<sequence length="258" mass="28226">MSAAARRRSVYDWMPAALGIGTVVVFFAALEGLIQAGLINRFIVPPPSEIIGSFGRVLTEEHVVSRFFFTLGECFVAGVMITVFGVAGGVLLYRYKLLQQAVETWVAALAAAPVVLAYPLFMVIFGRSAWTIIMIGFVAALSPVVLKTLEGLSGTRKVLINVGKSFNLTGSQQFWKIMFPAALPTMFVGVRLGLIFALINIVGVEFLINYGGLGQLINDLAERYDLPGTYAAICFVILVSVVFFMFLEKAERWLRPVD</sequence>
<protein>
    <submittedName>
        <fullName evidence="9">ABC transporter permease subunit</fullName>
    </submittedName>
</protein>
<feature type="transmembrane region" description="Helical" evidence="7">
    <location>
        <begin position="228"/>
        <end position="247"/>
    </location>
</feature>
<feature type="transmembrane region" description="Helical" evidence="7">
    <location>
        <begin position="67"/>
        <end position="93"/>
    </location>
</feature>
<evidence type="ECO:0000256" key="7">
    <source>
        <dbReference type="RuleBase" id="RU363032"/>
    </source>
</evidence>
<evidence type="ECO:0000256" key="4">
    <source>
        <dbReference type="ARBA" id="ARBA00022692"/>
    </source>
</evidence>
<keyword evidence="6 7" id="KW-0472">Membrane</keyword>
<dbReference type="RefSeq" id="WP_115689870.1">
    <property type="nucleotide sequence ID" value="NZ_CP031417.1"/>
</dbReference>
<dbReference type="PRINTS" id="PR00342">
    <property type="entry name" value="RHESUSRHD"/>
</dbReference>
<dbReference type="PANTHER" id="PTHR30151:SF41">
    <property type="entry name" value="ABC TRANSPORTER PERMEASE PROTEIN"/>
    <property type="match status" value="1"/>
</dbReference>
<feature type="domain" description="ABC transmembrane type-1" evidence="8">
    <location>
        <begin position="67"/>
        <end position="248"/>
    </location>
</feature>
<keyword evidence="3" id="KW-1003">Cell membrane</keyword>
<feature type="transmembrane region" description="Helical" evidence="7">
    <location>
        <begin position="105"/>
        <end position="124"/>
    </location>
</feature>
<dbReference type="EMBL" id="CP031417">
    <property type="protein sequence ID" value="AXK80328.1"/>
    <property type="molecule type" value="Genomic_DNA"/>
</dbReference>
<evidence type="ECO:0000313" key="9">
    <source>
        <dbReference type="EMBL" id="AXK80328.1"/>
    </source>
</evidence>
<dbReference type="GO" id="GO:0055085">
    <property type="term" value="P:transmembrane transport"/>
    <property type="evidence" value="ECO:0007669"/>
    <property type="project" value="InterPro"/>
</dbReference>
<organism evidence="9 10">
    <name type="scientific">Pseudolabrys taiwanensis</name>
    <dbReference type="NCBI Taxonomy" id="331696"/>
    <lineage>
        <taxon>Bacteria</taxon>
        <taxon>Pseudomonadati</taxon>
        <taxon>Pseudomonadota</taxon>
        <taxon>Alphaproteobacteria</taxon>
        <taxon>Hyphomicrobiales</taxon>
        <taxon>Xanthobacteraceae</taxon>
        <taxon>Pseudolabrys</taxon>
    </lineage>
</organism>
<comment type="subcellular location">
    <subcellularLocation>
        <location evidence="1 7">Cell membrane</location>
        <topology evidence="1 7">Multi-pass membrane protein</topology>
    </subcellularLocation>
</comment>